<feature type="chain" id="PRO_5020531178" description="ATLF-like domain-containing protein" evidence="3">
    <location>
        <begin position="26"/>
        <end position="218"/>
    </location>
</feature>
<comment type="subcellular location">
    <subcellularLocation>
        <location evidence="1">Secreted</location>
    </subcellularLocation>
</comment>
<dbReference type="RefSeq" id="WP_132420366.1">
    <property type="nucleotide sequence ID" value="NZ_SKFG01000042.1"/>
</dbReference>
<accession>A0A4R4E2V1</accession>
<keyword evidence="3" id="KW-0732">Signal</keyword>
<feature type="domain" description="ATLF-like" evidence="4">
    <location>
        <begin position="30"/>
        <end position="216"/>
    </location>
</feature>
<feature type="signal peptide" evidence="3">
    <location>
        <begin position="1"/>
        <end position="25"/>
    </location>
</feature>
<evidence type="ECO:0000259" key="4">
    <source>
        <dbReference type="PROSITE" id="PS51995"/>
    </source>
</evidence>
<gene>
    <name evidence="5" type="ORF">E0485_22870</name>
</gene>
<dbReference type="Gene3D" id="3.40.390.10">
    <property type="entry name" value="Collagenase (Catalytic Domain)"/>
    <property type="match status" value="1"/>
</dbReference>
<dbReference type="GO" id="GO:0008237">
    <property type="term" value="F:metallopeptidase activity"/>
    <property type="evidence" value="ECO:0007669"/>
    <property type="project" value="InterPro"/>
</dbReference>
<sequence>MKRLLTAILAITMILATFITAPALAETTNNDLVNKLVVLPTGDYNTKEANAMMDRLAKIPAPLLNKLVNKNLKVKLVNGQITDEPEFAQYKGVTPRGWENTGLTWDDVPGVSTNNVIVRIGYSKKGHGHNCQNLELHETMHAVDRMALNEISATAEFKELWKKEAKINYDGDGYVSVYPTEYFAEAASLYLLNDKTREGLKNDMPLTYDFMDKLFTNI</sequence>
<dbReference type="PROSITE" id="PS51995">
    <property type="entry name" value="ATLF"/>
    <property type="match status" value="1"/>
</dbReference>
<evidence type="ECO:0000256" key="1">
    <source>
        <dbReference type="ARBA" id="ARBA00004613"/>
    </source>
</evidence>
<dbReference type="OrthoDB" id="2615003at2"/>
<dbReference type="InterPro" id="IPR024079">
    <property type="entry name" value="MetalloPept_cat_dom_sf"/>
</dbReference>
<dbReference type="Proteomes" id="UP000295418">
    <property type="component" value="Unassembled WGS sequence"/>
</dbReference>
<dbReference type="Pfam" id="PF07737">
    <property type="entry name" value="ATLF"/>
    <property type="match status" value="1"/>
</dbReference>
<protein>
    <recommendedName>
        <fullName evidence="4">ATLF-like domain-containing protein</fullName>
    </recommendedName>
</protein>
<evidence type="ECO:0000313" key="6">
    <source>
        <dbReference type="Proteomes" id="UP000295418"/>
    </source>
</evidence>
<reference evidence="5 6" key="1">
    <citation type="submission" date="2019-03" db="EMBL/GenBank/DDBJ databases">
        <authorList>
            <person name="Kim M.K.M."/>
        </authorList>
    </citation>
    <scope>NUCLEOTIDE SEQUENCE [LARGE SCALE GENOMIC DNA]</scope>
    <source>
        <strain evidence="5 6">18JY21-1</strain>
    </source>
</reference>
<evidence type="ECO:0000313" key="5">
    <source>
        <dbReference type="EMBL" id="TCZ71074.1"/>
    </source>
</evidence>
<dbReference type="CDD" id="cd20183">
    <property type="entry name" value="M34_PPEP"/>
    <property type="match status" value="1"/>
</dbReference>
<dbReference type="InterPro" id="IPR047568">
    <property type="entry name" value="ATLF-like_dom"/>
</dbReference>
<name>A0A4R4E2V1_9BACL</name>
<comment type="caution">
    <text evidence="5">The sequence shown here is derived from an EMBL/GenBank/DDBJ whole genome shotgun (WGS) entry which is preliminary data.</text>
</comment>
<dbReference type="GO" id="GO:0005576">
    <property type="term" value="C:extracellular region"/>
    <property type="evidence" value="ECO:0007669"/>
    <property type="project" value="UniProtKB-SubCell"/>
</dbReference>
<dbReference type="InterPro" id="IPR014781">
    <property type="entry name" value="Anthrax_toxin_lethal/edema_N/C"/>
</dbReference>
<keyword evidence="2" id="KW-0964">Secreted</keyword>
<proteinExistence type="predicted"/>
<evidence type="ECO:0000256" key="3">
    <source>
        <dbReference type="SAM" id="SignalP"/>
    </source>
</evidence>
<evidence type="ECO:0000256" key="2">
    <source>
        <dbReference type="ARBA" id="ARBA00022525"/>
    </source>
</evidence>
<organism evidence="5 6">
    <name type="scientific">Paenibacillus albiflavus</name>
    <dbReference type="NCBI Taxonomy" id="2545760"/>
    <lineage>
        <taxon>Bacteria</taxon>
        <taxon>Bacillati</taxon>
        <taxon>Bacillota</taxon>
        <taxon>Bacilli</taxon>
        <taxon>Bacillales</taxon>
        <taxon>Paenibacillaceae</taxon>
        <taxon>Paenibacillus</taxon>
    </lineage>
</organism>
<keyword evidence="6" id="KW-1185">Reference proteome</keyword>
<dbReference type="SUPFAM" id="SSF55486">
    <property type="entry name" value="Metalloproteases ('zincins'), catalytic domain"/>
    <property type="match status" value="1"/>
</dbReference>
<dbReference type="EMBL" id="SKFG01000042">
    <property type="protein sequence ID" value="TCZ71074.1"/>
    <property type="molecule type" value="Genomic_DNA"/>
</dbReference>
<dbReference type="AlphaFoldDB" id="A0A4R4E2V1"/>